<dbReference type="AlphaFoldDB" id="A0A068RFD1"/>
<reference evidence="1" key="1">
    <citation type="submission" date="2013-08" db="EMBL/GenBank/DDBJ databases">
        <title>Gene expansion shapes genome architecture in the human pathogen Lichtheimia corymbifera: an evolutionary genomics analysis in the ancient terrestrial Mucorales (Mucoromycotina).</title>
        <authorList>
            <person name="Schwartze V.U."/>
            <person name="Winter S."/>
            <person name="Shelest E."/>
            <person name="Marcet-Houben M."/>
            <person name="Horn F."/>
            <person name="Wehner S."/>
            <person name="Hoffmann K."/>
            <person name="Riege K."/>
            <person name="Sammeth M."/>
            <person name="Nowrousian M."/>
            <person name="Valiante V."/>
            <person name="Linde J."/>
            <person name="Jacobsen I.D."/>
            <person name="Marz M."/>
            <person name="Brakhage A.A."/>
            <person name="Gabaldon T."/>
            <person name="Bocker S."/>
            <person name="Voigt K."/>
        </authorList>
    </citation>
    <scope>NUCLEOTIDE SEQUENCE [LARGE SCALE GENOMIC DNA]</scope>
    <source>
        <strain evidence="1">FSU 9682</strain>
    </source>
</reference>
<gene>
    <name evidence="1" type="ORF">LCOR_00198.1</name>
</gene>
<sequence length="1052" mass="121954">MPFLKRIAPYIKDLHTKHDCYDDDEDYEDDKDGQLLVDPTHLEMLTSLPLPQLRTLRYECWGLQLTALEGLLIHFGDRLQRLNVRVIYRSDCPDKPPCFCMFFRYCPQLKHLSYITLPIDMIMCAHGSQQQIVYPLESLELERHKFSMTKILPLLHQCPQLRRLCLSSHRKWDVDWLRILEICPELQSLEVILNIEARNRERDRLFWWGKHFILRNSNIHHSSTPGLLNLIITNLSYAHQFYALNTVVNLHHQTIQHIEVAFHYEHTVNTGGNHDPILVAPPNLEKLDFHFYDFPYTADDLTCVIRPYLDQCSRLTWVSLKTHRSNYLTPLPRWAFVALAQLSDLRHLHIQMPNDPNNMVYFLDTIKSYNNNTKLESLFYDGDWVSNMDVIRLIAELPSLRSLALSLLPASIDQYVPPKAMIDCLQLLQHAPRIQSLSFTNVNGFGSQDVFHNMGLIPHLQRLYIITYASTSKEGIRHIADREPPLKILVVGDMSDPGEHMRDFDFEDALEYARTKIEIVEGEYDCDLGAVHSTFDNDEDEQTLMDPMHLEMLTSLSLPQLQTLRYYSYGLQLTALEGLLLHVGHQLQQLNIRVVFEPESPDKPPCICMLFRYCPQLKHLSYITDLINMKACAHGTQQQRVAYHSLESLELDRHEFSMASVLPLLQQCPQLRRLCLSTYKKWDADLLCILDICPKLQSLEVVLSIELRKRIRDRLVYWGEHLTPCNNNIHHSSTSGLINLIITSLHGAYQFYALNTIVNLHHQTIRLIEVLVNKDNATNTGRNHVPIHIAPPNLEKLDFDFYDFQYTTDDLACLIRPHLEQCSRLTWVSLKAHRSSYPPPPLPHWAFEALAQLSDLRHLRIQMANDPNDMIYFLKRIKSHNNTKLESLFYYGDWASNMDMIHLIAELPSLRSLALSLSASIDHISQKVMVDCLQLLQHAPSIQSLALANVKGFGSQEVFQNIGLMPHLQQLYIVTYASTSKEWIRHIADREPPLRRLVVIEWSYNSKLLVGDADLEDALEYARTKIKIVEGRHVHGRFSQTWISALGTKYEL</sequence>
<dbReference type="EMBL" id="CBTN010000001">
    <property type="protein sequence ID" value="CDH48415.1"/>
    <property type="molecule type" value="Genomic_DNA"/>
</dbReference>
<dbReference type="SUPFAM" id="SSF52047">
    <property type="entry name" value="RNI-like"/>
    <property type="match status" value="4"/>
</dbReference>
<evidence type="ECO:0008006" key="3">
    <source>
        <dbReference type="Google" id="ProtNLM"/>
    </source>
</evidence>
<dbReference type="OrthoDB" id="10399294at2759"/>
<protein>
    <recommendedName>
        <fullName evidence="3">F-box domain-containing protein</fullName>
    </recommendedName>
</protein>
<dbReference type="PANTHER" id="PTHR13318:SF190">
    <property type="entry name" value="PARTNER OF PAIRED, ISOFORM B"/>
    <property type="match status" value="1"/>
</dbReference>
<dbReference type="PANTHER" id="PTHR13318">
    <property type="entry name" value="PARTNER OF PAIRED, ISOFORM B-RELATED"/>
    <property type="match status" value="1"/>
</dbReference>
<name>A0A068RFD1_9FUNG</name>
<dbReference type="InterPro" id="IPR032675">
    <property type="entry name" value="LRR_dom_sf"/>
</dbReference>
<evidence type="ECO:0000313" key="1">
    <source>
        <dbReference type="EMBL" id="CDH48415.1"/>
    </source>
</evidence>
<dbReference type="VEuPathDB" id="FungiDB:LCOR_00198.1"/>
<keyword evidence="2" id="KW-1185">Reference proteome</keyword>
<dbReference type="GO" id="GO:0031146">
    <property type="term" value="P:SCF-dependent proteasomal ubiquitin-dependent protein catabolic process"/>
    <property type="evidence" value="ECO:0007669"/>
    <property type="project" value="TreeGrafter"/>
</dbReference>
<dbReference type="Gene3D" id="3.80.10.10">
    <property type="entry name" value="Ribonuclease Inhibitor"/>
    <property type="match status" value="4"/>
</dbReference>
<accession>A0A068RFD1</accession>
<evidence type="ECO:0000313" key="2">
    <source>
        <dbReference type="Proteomes" id="UP000027586"/>
    </source>
</evidence>
<dbReference type="Proteomes" id="UP000027586">
    <property type="component" value="Unassembled WGS sequence"/>
</dbReference>
<comment type="caution">
    <text evidence="1">The sequence shown here is derived from an EMBL/GenBank/DDBJ whole genome shotgun (WGS) entry which is preliminary data.</text>
</comment>
<proteinExistence type="predicted"/>
<dbReference type="GO" id="GO:0019005">
    <property type="term" value="C:SCF ubiquitin ligase complex"/>
    <property type="evidence" value="ECO:0007669"/>
    <property type="project" value="TreeGrafter"/>
</dbReference>
<organism evidence="1 2">
    <name type="scientific">Lichtheimia corymbifera JMRC:FSU:9682</name>
    <dbReference type="NCBI Taxonomy" id="1263082"/>
    <lineage>
        <taxon>Eukaryota</taxon>
        <taxon>Fungi</taxon>
        <taxon>Fungi incertae sedis</taxon>
        <taxon>Mucoromycota</taxon>
        <taxon>Mucoromycotina</taxon>
        <taxon>Mucoromycetes</taxon>
        <taxon>Mucorales</taxon>
        <taxon>Lichtheimiaceae</taxon>
        <taxon>Lichtheimia</taxon>
    </lineage>
</organism>